<feature type="region of interest" description="Disordered" evidence="1">
    <location>
        <begin position="104"/>
        <end position="130"/>
    </location>
</feature>
<name>A0ABR8N2M8_9BACL</name>
<dbReference type="RefSeq" id="WP_191206726.1">
    <property type="nucleotide sequence ID" value="NZ_JACXZA010000009.1"/>
</dbReference>
<gene>
    <name evidence="3" type="ORF">H8B09_26960</name>
</gene>
<dbReference type="Pfam" id="PF13699">
    <property type="entry name" value="eCIS_core"/>
    <property type="match status" value="1"/>
</dbReference>
<protein>
    <submittedName>
        <fullName evidence="3">DUF4157 domain-containing protein</fullName>
    </submittedName>
</protein>
<keyword evidence="4" id="KW-1185">Reference proteome</keyword>
<sequence length="549" mass="58568">MRTYRESARAAAAGGLRESYAQRGGKQQAAHRGSTLVALQRALGNQAVTQLVQMKLRMGQPGDAYEREADNVADRVMRMPAASVQRKCAECEAEEEGRVMRSAPGAAAPVNMSPETESGIQSLRGGGTPMPSSLRSYFEPRFGQDFGRVRLHTDGRAGGLAQSIGARAFTIGGDIAFAPGQYAPESSEGKRLIAHELTHVVQQGQGGSAVQRQTVHSAAIGPMVQRDEDGGAKNGLKADEIDDPNVLVCLILCYLGIPTASWKQMVSIVIRAIWEECQAAYKPEEAEQKYKGYKAELRTFSAIKMIKLVLGFAVEGKIAMIPIIKTAAGKKLQERLVELLLARGATMASLGVASQIARKVVLAVELAFVAGCTAYCGGTALGKKIAETVDSMVAGFAEGMETASEIAGSFGNAIATGLITRPIYTAKATVDPGNWKLSSAMAGRTRADIGVLGAFLWSQMEVEQAEPFLRNVNRSLSSYSIPPEIIRDIAGGMSKAVKDSTGWDVVFTPSLISELSPLTFVQMLKDYKLMDYKKDPAAIAEAAIAAQGK</sequence>
<feature type="domain" description="eCIS core" evidence="2">
    <location>
        <begin position="129"/>
        <end position="206"/>
    </location>
</feature>
<evidence type="ECO:0000256" key="1">
    <source>
        <dbReference type="SAM" id="MobiDB-lite"/>
    </source>
</evidence>
<comment type="caution">
    <text evidence="3">The sequence shown here is derived from an EMBL/GenBank/DDBJ whole genome shotgun (WGS) entry which is preliminary data.</text>
</comment>
<reference evidence="3 4" key="1">
    <citation type="submission" date="2020-09" db="EMBL/GenBank/DDBJ databases">
        <title>Paenibacillus sp. strain PR3 16S rRNA gene Genome sequencing and assembly.</title>
        <authorList>
            <person name="Kim J."/>
        </authorList>
    </citation>
    <scope>NUCLEOTIDE SEQUENCE [LARGE SCALE GENOMIC DNA]</scope>
    <source>
        <strain evidence="3 4">PR3</strain>
    </source>
</reference>
<organism evidence="3 4">
    <name type="scientific">Paenibacillus terricola</name>
    <dbReference type="NCBI Taxonomy" id="2763503"/>
    <lineage>
        <taxon>Bacteria</taxon>
        <taxon>Bacillati</taxon>
        <taxon>Bacillota</taxon>
        <taxon>Bacilli</taxon>
        <taxon>Bacillales</taxon>
        <taxon>Paenibacillaceae</taxon>
        <taxon>Paenibacillus</taxon>
    </lineage>
</organism>
<dbReference type="EMBL" id="JACXZA010000009">
    <property type="protein sequence ID" value="MBD3922422.1"/>
    <property type="molecule type" value="Genomic_DNA"/>
</dbReference>
<dbReference type="InterPro" id="IPR025295">
    <property type="entry name" value="eCIS_core_dom"/>
</dbReference>
<accession>A0ABR8N2M8</accession>
<feature type="region of interest" description="Disordered" evidence="1">
    <location>
        <begin position="1"/>
        <end position="28"/>
    </location>
</feature>
<dbReference type="Proteomes" id="UP000609346">
    <property type="component" value="Unassembled WGS sequence"/>
</dbReference>
<evidence type="ECO:0000313" key="3">
    <source>
        <dbReference type="EMBL" id="MBD3922422.1"/>
    </source>
</evidence>
<evidence type="ECO:0000313" key="4">
    <source>
        <dbReference type="Proteomes" id="UP000609346"/>
    </source>
</evidence>
<proteinExistence type="predicted"/>
<evidence type="ECO:0000259" key="2">
    <source>
        <dbReference type="Pfam" id="PF13699"/>
    </source>
</evidence>